<feature type="transmembrane region" description="Helical" evidence="1">
    <location>
        <begin position="48"/>
        <end position="66"/>
    </location>
</feature>
<name>A0A516V518_9GAMM</name>
<proteinExistence type="predicted"/>
<gene>
    <name evidence="2" type="ORF">FNZ56_06955</name>
</gene>
<dbReference type="AlphaFoldDB" id="A0A516V518"/>
<sequence length="173" mass="18747">MTKTNAFSLLCMVIRAIALWSVLQIVIGLPMLLLASRNQSGFFTPGQLFLLFSVLFVVMALLWIFADKIARLALTRPSDHVFESDLDASTWFGLMIATIGVWHLFDALMQGFRLWAQTQIVAGVSAADVLASLKGQIAGCVLEAVISVALILGGRGLAAILYRLRYAGTQGST</sequence>
<evidence type="ECO:0000313" key="3">
    <source>
        <dbReference type="Proteomes" id="UP000315891"/>
    </source>
</evidence>
<dbReference type="Proteomes" id="UP000315891">
    <property type="component" value="Chromosome"/>
</dbReference>
<dbReference type="EMBL" id="CP041742">
    <property type="protein sequence ID" value="QDQ73630.1"/>
    <property type="molecule type" value="Genomic_DNA"/>
</dbReference>
<feature type="transmembrane region" description="Helical" evidence="1">
    <location>
        <begin position="6"/>
        <end position="36"/>
    </location>
</feature>
<evidence type="ECO:0000313" key="2">
    <source>
        <dbReference type="EMBL" id="QDQ73630.1"/>
    </source>
</evidence>
<protein>
    <submittedName>
        <fullName evidence="2">Uncharacterized protein</fullName>
    </submittedName>
</protein>
<keyword evidence="1" id="KW-0812">Transmembrane</keyword>
<reference evidence="2 3" key="1">
    <citation type="submission" date="2019-07" db="EMBL/GenBank/DDBJ databases">
        <title>Lysobacter weifangensis sp. nov., isolated from bensulfuron-methyl contaminated farmland soil.</title>
        <authorList>
            <person name="Zhao H."/>
        </authorList>
    </citation>
    <scope>NUCLEOTIDE SEQUENCE [LARGE SCALE GENOMIC DNA]</scope>
    <source>
        <strain evidence="2 3">CC-Bw-6</strain>
    </source>
</reference>
<evidence type="ECO:0000256" key="1">
    <source>
        <dbReference type="SAM" id="Phobius"/>
    </source>
</evidence>
<dbReference type="OrthoDB" id="6059241at2"/>
<keyword evidence="1" id="KW-0472">Membrane</keyword>
<feature type="transmembrane region" description="Helical" evidence="1">
    <location>
        <begin position="86"/>
        <end position="105"/>
    </location>
</feature>
<dbReference type="RefSeq" id="WP_143879142.1">
    <property type="nucleotide sequence ID" value="NZ_BAABLZ010000001.1"/>
</dbReference>
<keyword evidence="3" id="KW-1185">Reference proteome</keyword>
<keyword evidence="1" id="KW-1133">Transmembrane helix</keyword>
<organism evidence="2 3">
    <name type="scientific">Pseudoluteimonas lycopersici</name>
    <dbReference type="NCBI Taxonomy" id="1324796"/>
    <lineage>
        <taxon>Bacteria</taxon>
        <taxon>Pseudomonadati</taxon>
        <taxon>Pseudomonadota</taxon>
        <taxon>Gammaproteobacteria</taxon>
        <taxon>Lysobacterales</taxon>
        <taxon>Lysobacteraceae</taxon>
        <taxon>Pseudoluteimonas</taxon>
    </lineage>
</organism>
<accession>A0A516V518</accession>